<reference evidence="9 10" key="2">
    <citation type="submission" date="2019-08" db="EMBL/GenBank/DDBJ databases">
        <title>Jejuicoccus antrihumi gen. nov., sp. nov., a new member of the family Dermacoccaceae isolated from a cave.</title>
        <authorList>
            <person name="Schumann P."/>
            <person name="Kim I.S."/>
        </authorList>
    </citation>
    <scope>NUCLEOTIDE SEQUENCE [LARGE SCALE GENOMIC DNA]</scope>
    <source>
        <strain evidence="9 10">C5-26</strain>
    </source>
</reference>
<evidence type="ECO:0000256" key="1">
    <source>
        <dbReference type="ARBA" id="ARBA00010688"/>
    </source>
</evidence>
<dbReference type="EC" id="2.7.1.-" evidence="9"/>
<evidence type="ECO:0000259" key="8">
    <source>
        <dbReference type="Pfam" id="PF00294"/>
    </source>
</evidence>
<keyword evidence="3" id="KW-0547">Nucleotide-binding</keyword>
<protein>
    <submittedName>
        <fullName evidence="9">Hexose kinase</fullName>
        <ecNumber evidence="9">2.7.1.-</ecNumber>
    </submittedName>
</protein>
<keyword evidence="5" id="KW-0067">ATP-binding</keyword>
<dbReference type="GO" id="GO:0005524">
    <property type="term" value="F:ATP binding"/>
    <property type="evidence" value="ECO:0007669"/>
    <property type="project" value="UniProtKB-KW"/>
</dbReference>
<evidence type="ECO:0000256" key="3">
    <source>
        <dbReference type="ARBA" id="ARBA00022741"/>
    </source>
</evidence>
<keyword evidence="2 6" id="KW-0808">Transferase</keyword>
<gene>
    <name evidence="9" type="ORF">FGL98_18610</name>
</gene>
<keyword evidence="10" id="KW-1185">Reference proteome</keyword>
<comment type="caution">
    <text evidence="9">The sequence shown here is derived from an EMBL/GenBank/DDBJ whole genome shotgun (WGS) entry which is preliminary data.</text>
</comment>
<dbReference type="InterPro" id="IPR029056">
    <property type="entry name" value="Ribokinase-like"/>
</dbReference>
<dbReference type="NCBIfam" id="TIGR03168">
    <property type="entry name" value="1-PFK"/>
    <property type="match status" value="1"/>
</dbReference>
<feature type="domain" description="Carbohydrate kinase PfkB" evidence="8">
    <location>
        <begin position="12"/>
        <end position="292"/>
    </location>
</feature>
<dbReference type="PRINTS" id="PR00990">
    <property type="entry name" value="RIBOKINASE"/>
</dbReference>
<evidence type="ECO:0000256" key="5">
    <source>
        <dbReference type="ARBA" id="ARBA00022840"/>
    </source>
</evidence>
<evidence type="ECO:0000256" key="4">
    <source>
        <dbReference type="ARBA" id="ARBA00022777"/>
    </source>
</evidence>
<accession>A0A563DVG9</accession>
<dbReference type="PROSITE" id="PS00583">
    <property type="entry name" value="PFKB_KINASES_1"/>
    <property type="match status" value="1"/>
</dbReference>
<evidence type="ECO:0000256" key="7">
    <source>
        <dbReference type="RuleBase" id="RU003704"/>
    </source>
</evidence>
<evidence type="ECO:0000256" key="2">
    <source>
        <dbReference type="ARBA" id="ARBA00022679"/>
    </source>
</evidence>
<dbReference type="InterPro" id="IPR017583">
    <property type="entry name" value="Tagatose/fructose_Pkinase"/>
</dbReference>
<dbReference type="Pfam" id="PF00294">
    <property type="entry name" value="PfkB"/>
    <property type="match status" value="1"/>
</dbReference>
<proteinExistence type="inferred from homology"/>
<reference evidence="9 10" key="1">
    <citation type="submission" date="2019-05" db="EMBL/GenBank/DDBJ databases">
        <authorList>
            <person name="Lee S.D."/>
        </authorList>
    </citation>
    <scope>NUCLEOTIDE SEQUENCE [LARGE SCALE GENOMIC DNA]</scope>
    <source>
        <strain evidence="9 10">C5-26</strain>
    </source>
</reference>
<dbReference type="Proteomes" id="UP000320244">
    <property type="component" value="Unassembled WGS sequence"/>
</dbReference>
<dbReference type="InterPro" id="IPR011611">
    <property type="entry name" value="PfkB_dom"/>
</dbReference>
<dbReference type="OrthoDB" id="9801219at2"/>
<evidence type="ECO:0000313" key="10">
    <source>
        <dbReference type="Proteomes" id="UP000320244"/>
    </source>
</evidence>
<dbReference type="SUPFAM" id="SSF53613">
    <property type="entry name" value="Ribokinase-like"/>
    <property type="match status" value="1"/>
</dbReference>
<dbReference type="Gene3D" id="3.40.1190.20">
    <property type="match status" value="1"/>
</dbReference>
<organism evidence="9 10">
    <name type="scientific">Leekyejoonella antrihumi</name>
    <dbReference type="NCBI Taxonomy" id="1660198"/>
    <lineage>
        <taxon>Bacteria</taxon>
        <taxon>Bacillati</taxon>
        <taxon>Actinomycetota</taxon>
        <taxon>Actinomycetes</taxon>
        <taxon>Micrococcales</taxon>
        <taxon>Dermacoccaceae</taxon>
        <taxon>Leekyejoonella</taxon>
    </lineage>
</organism>
<dbReference type="InterPro" id="IPR002173">
    <property type="entry name" value="Carboh/pur_kinase_PfkB_CS"/>
</dbReference>
<evidence type="ECO:0000313" key="9">
    <source>
        <dbReference type="EMBL" id="TWP34119.1"/>
    </source>
</evidence>
<name>A0A563DVG9_9MICO</name>
<dbReference type="GO" id="GO:0005829">
    <property type="term" value="C:cytosol"/>
    <property type="evidence" value="ECO:0007669"/>
    <property type="project" value="TreeGrafter"/>
</dbReference>
<dbReference type="AlphaFoldDB" id="A0A563DVG9"/>
<dbReference type="GO" id="GO:0008443">
    <property type="term" value="F:phosphofructokinase activity"/>
    <property type="evidence" value="ECO:0007669"/>
    <property type="project" value="TreeGrafter"/>
</dbReference>
<dbReference type="PIRSF" id="PIRSF000535">
    <property type="entry name" value="1PFK/6PFK/LacC"/>
    <property type="match status" value="1"/>
</dbReference>
<sequence>MIVTVTANAALDVTYTVPTLTVHGSHRVSSVTQRAGGKGINVAAVLAQLGHEVVVAGCAGGPTGEQIRRDLDVRGLSHRLTDLVGDSRRTVNVVDADTGDATIFNEAGPAQPKSTFDALVRDVVRLVQEVRAQVVVLSGSLPTGFPADAYARLVTQVHEVGVPVIVDADGETLALAVAAHPEIIKPNSAELASATGESDPVTGAAALRALGARDVVVSAGADGVLMLPAAGGNLRARLATPLSGNPTGAGDALVAALAAGLAGGRSNEQIVRDAVAWSAAAVLQPAAGQVDPTDVTRLESQVRTEEIV</sequence>
<dbReference type="PROSITE" id="PS00584">
    <property type="entry name" value="PFKB_KINASES_2"/>
    <property type="match status" value="1"/>
</dbReference>
<dbReference type="PANTHER" id="PTHR46566">
    <property type="entry name" value="1-PHOSPHOFRUCTOKINASE-RELATED"/>
    <property type="match status" value="1"/>
</dbReference>
<dbReference type="EMBL" id="VCQV01000031">
    <property type="protein sequence ID" value="TWP34119.1"/>
    <property type="molecule type" value="Genomic_DNA"/>
</dbReference>
<dbReference type="PANTHER" id="PTHR46566:SF5">
    <property type="entry name" value="1-PHOSPHOFRUCTOKINASE"/>
    <property type="match status" value="1"/>
</dbReference>
<keyword evidence="4 7" id="KW-0418">Kinase</keyword>
<dbReference type="InterPro" id="IPR002139">
    <property type="entry name" value="Ribo/fructo_kinase"/>
</dbReference>
<comment type="similarity">
    <text evidence="1 7">Belongs to the carbohydrate kinase PfkB family.</text>
</comment>
<evidence type="ECO:0000256" key="6">
    <source>
        <dbReference type="PIRNR" id="PIRNR000535"/>
    </source>
</evidence>